<comment type="cofactor">
    <cofactor evidence="7">
        <name>Zn(2+)</name>
        <dbReference type="ChEBI" id="CHEBI:29105"/>
    </cofactor>
    <text evidence="7">Binds 1 zinc ion per subunit.</text>
</comment>
<dbReference type="Proteomes" id="UP000059074">
    <property type="component" value="Unassembled WGS sequence"/>
</dbReference>
<keyword evidence="6" id="KW-0804">Transcription</keyword>
<evidence type="ECO:0000256" key="6">
    <source>
        <dbReference type="ARBA" id="ARBA00023163"/>
    </source>
</evidence>
<dbReference type="Pfam" id="PF01475">
    <property type="entry name" value="FUR"/>
    <property type="match status" value="1"/>
</dbReference>
<keyword evidence="4" id="KW-0805">Transcription regulation</keyword>
<keyword evidence="2" id="KW-0678">Repressor</keyword>
<evidence type="ECO:0000313" key="9">
    <source>
        <dbReference type="EMBL" id="KWT65790.1"/>
    </source>
</evidence>
<evidence type="ECO:0000256" key="3">
    <source>
        <dbReference type="ARBA" id="ARBA00022833"/>
    </source>
</evidence>
<dbReference type="EMBL" id="LMTR01000075">
    <property type="protein sequence ID" value="KWT65790.1"/>
    <property type="molecule type" value="Genomic_DNA"/>
</dbReference>
<sequence length="167" mass="18509">MTEAQAKPNGPMPSAQMERKLAKAVERAQQAFMEKNLRFTQLRQDVFAEIAATHASIGAYDILARLAEKGTRLAPISVYRAIDALLEAGVIHRLESKNAFFACRRIEHRTGRRPIFLACENCNGVQEVDSDGIFETIDRLSAAASFQPRVKFVEVSGLCEACRPGKD</sequence>
<comment type="similarity">
    <text evidence="1">Belongs to the Fur family.</text>
</comment>
<dbReference type="AlphaFoldDB" id="A0A125NU77"/>
<feature type="binding site" evidence="7">
    <location>
        <position position="162"/>
    </location>
    <ligand>
        <name>Zn(2+)</name>
        <dbReference type="ChEBI" id="CHEBI:29105"/>
    </ligand>
</feature>
<dbReference type="GO" id="GO:1900376">
    <property type="term" value="P:regulation of secondary metabolite biosynthetic process"/>
    <property type="evidence" value="ECO:0007669"/>
    <property type="project" value="TreeGrafter"/>
</dbReference>
<evidence type="ECO:0000256" key="2">
    <source>
        <dbReference type="ARBA" id="ARBA00022491"/>
    </source>
</evidence>
<dbReference type="GO" id="GO:0005829">
    <property type="term" value="C:cytosol"/>
    <property type="evidence" value="ECO:0007669"/>
    <property type="project" value="TreeGrafter"/>
</dbReference>
<dbReference type="STRING" id="121290.APY04_2637"/>
<keyword evidence="8" id="KW-0408">Iron</keyword>
<evidence type="ECO:0000256" key="5">
    <source>
        <dbReference type="ARBA" id="ARBA00023125"/>
    </source>
</evidence>
<protein>
    <submittedName>
        <fullName evidence="9">Zinc uptake regulation protein ZUR</fullName>
    </submittedName>
</protein>
<feature type="binding site" evidence="8">
    <location>
        <position position="108"/>
    </location>
    <ligand>
        <name>Fe cation</name>
        <dbReference type="ChEBI" id="CHEBI:24875"/>
    </ligand>
</feature>
<reference evidence="9 10" key="1">
    <citation type="submission" date="2015-10" db="EMBL/GenBank/DDBJ databases">
        <title>Transcriptomic analysis of a linuron degrading triple-species bacterial consortium.</title>
        <authorList>
            <person name="Albers P."/>
        </authorList>
    </citation>
    <scope>NUCLEOTIDE SEQUENCE [LARGE SCALE GENOMIC DNA]</scope>
    <source>
        <strain evidence="9 10">WDL6</strain>
    </source>
</reference>
<evidence type="ECO:0000256" key="4">
    <source>
        <dbReference type="ARBA" id="ARBA00023015"/>
    </source>
</evidence>
<dbReference type="PATRIC" id="fig|121290.4.peg.1950"/>
<comment type="caution">
    <text evidence="9">The sequence shown here is derived from an EMBL/GenBank/DDBJ whole genome shotgun (WGS) entry which is preliminary data.</text>
</comment>
<evidence type="ECO:0000256" key="8">
    <source>
        <dbReference type="PIRSR" id="PIRSR602481-2"/>
    </source>
</evidence>
<dbReference type="InterPro" id="IPR036388">
    <property type="entry name" value="WH-like_DNA-bd_sf"/>
</dbReference>
<feature type="binding site" evidence="7">
    <location>
        <position position="119"/>
    </location>
    <ligand>
        <name>Zn(2+)</name>
        <dbReference type="ChEBI" id="CHEBI:29105"/>
    </ligand>
</feature>
<organism evidence="9 10">
    <name type="scientific">Hyphomicrobium sulfonivorans</name>
    <dbReference type="NCBI Taxonomy" id="121290"/>
    <lineage>
        <taxon>Bacteria</taxon>
        <taxon>Pseudomonadati</taxon>
        <taxon>Pseudomonadota</taxon>
        <taxon>Alphaproteobacteria</taxon>
        <taxon>Hyphomicrobiales</taxon>
        <taxon>Hyphomicrobiaceae</taxon>
        <taxon>Hyphomicrobium</taxon>
    </lineage>
</organism>
<gene>
    <name evidence="9" type="ORF">APY04_2637</name>
</gene>
<dbReference type="GO" id="GO:0003700">
    <property type="term" value="F:DNA-binding transcription factor activity"/>
    <property type="evidence" value="ECO:0007669"/>
    <property type="project" value="InterPro"/>
</dbReference>
<dbReference type="PANTHER" id="PTHR33202:SF6">
    <property type="entry name" value="ZINC UPTAKE REGULATION PROTEIN"/>
    <property type="match status" value="1"/>
</dbReference>
<feature type="binding site" evidence="7">
    <location>
        <position position="122"/>
    </location>
    <ligand>
        <name>Zn(2+)</name>
        <dbReference type="ChEBI" id="CHEBI:29105"/>
    </ligand>
</feature>
<dbReference type="SUPFAM" id="SSF46785">
    <property type="entry name" value="Winged helix' DNA-binding domain"/>
    <property type="match status" value="1"/>
</dbReference>
<keyword evidence="5" id="KW-0238">DNA-binding</keyword>
<keyword evidence="10" id="KW-1185">Reference proteome</keyword>
<dbReference type="InterPro" id="IPR002481">
    <property type="entry name" value="FUR"/>
</dbReference>
<comment type="cofactor">
    <cofactor evidence="8">
        <name>Mn(2+)</name>
        <dbReference type="ChEBI" id="CHEBI:29035"/>
    </cofactor>
    <cofactor evidence="8">
        <name>Fe(2+)</name>
        <dbReference type="ChEBI" id="CHEBI:29033"/>
    </cofactor>
    <text evidence="8">Binds 1 Mn(2+) or Fe(2+) ion per subunit.</text>
</comment>
<proteinExistence type="inferred from homology"/>
<dbReference type="InterPro" id="IPR043135">
    <property type="entry name" value="Fur_C"/>
</dbReference>
<name>A0A125NU77_HYPSL</name>
<dbReference type="GO" id="GO:0000976">
    <property type="term" value="F:transcription cis-regulatory region binding"/>
    <property type="evidence" value="ECO:0007669"/>
    <property type="project" value="TreeGrafter"/>
</dbReference>
<dbReference type="PANTHER" id="PTHR33202">
    <property type="entry name" value="ZINC UPTAKE REGULATION PROTEIN"/>
    <property type="match status" value="1"/>
</dbReference>
<dbReference type="GO" id="GO:0008270">
    <property type="term" value="F:zinc ion binding"/>
    <property type="evidence" value="ECO:0007669"/>
    <property type="project" value="TreeGrafter"/>
</dbReference>
<dbReference type="GO" id="GO:0045892">
    <property type="term" value="P:negative regulation of DNA-templated transcription"/>
    <property type="evidence" value="ECO:0007669"/>
    <property type="project" value="TreeGrafter"/>
</dbReference>
<keyword evidence="3 7" id="KW-0862">Zinc</keyword>
<dbReference type="Gene3D" id="1.10.10.10">
    <property type="entry name" value="Winged helix-like DNA-binding domain superfamily/Winged helix DNA-binding domain"/>
    <property type="match status" value="1"/>
</dbReference>
<keyword evidence="7" id="KW-0479">Metal-binding</keyword>
<evidence type="ECO:0000313" key="10">
    <source>
        <dbReference type="Proteomes" id="UP000059074"/>
    </source>
</evidence>
<dbReference type="Gene3D" id="3.30.1490.190">
    <property type="match status" value="1"/>
</dbReference>
<accession>A0A125NU77</accession>
<evidence type="ECO:0000256" key="1">
    <source>
        <dbReference type="ARBA" id="ARBA00007957"/>
    </source>
</evidence>
<dbReference type="InterPro" id="IPR036390">
    <property type="entry name" value="WH_DNA-bd_sf"/>
</dbReference>
<feature type="binding site" evidence="7">
    <location>
        <position position="159"/>
    </location>
    <ligand>
        <name>Zn(2+)</name>
        <dbReference type="ChEBI" id="CHEBI:29105"/>
    </ligand>
</feature>
<dbReference type="RefSeq" id="WP_068463205.1">
    <property type="nucleotide sequence ID" value="NZ_JAEFBX010000001.1"/>
</dbReference>
<evidence type="ECO:0000256" key="7">
    <source>
        <dbReference type="PIRSR" id="PIRSR602481-1"/>
    </source>
</evidence>